<dbReference type="STRING" id="1548.CSCA_4155"/>
<dbReference type="InterPro" id="IPR001789">
    <property type="entry name" value="Sig_transdc_resp-reg_receiver"/>
</dbReference>
<dbReference type="Gene3D" id="3.30.565.10">
    <property type="entry name" value="Histidine kinase-like ATPase, C-terminal domain"/>
    <property type="match status" value="1"/>
</dbReference>
<dbReference type="Gene3D" id="1.10.287.130">
    <property type="match status" value="1"/>
</dbReference>
<dbReference type="SUPFAM" id="SSF52172">
    <property type="entry name" value="CheY-like"/>
    <property type="match status" value="1"/>
</dbReference>
<evidence type="ECO:0000256" key="2">
    <source>
        <dbReference type="ARBA" id="ARBA00006402"/>
    </source>
</evidence>
<dbReference type="InterPro" id="IPR005467">
    <property type="entry name" value="His_kinase_dom"/>
</dbReference>
<reference evidence="13 14" key="1">
    <citation type="journal article" date="2015" name="J. Biotechnol.">
        <title>Complete genome sequence of a malodorant-producing acetogen, Clostridium scatologenes ATCC 25775(T).</title>
        <authorList>
            <person name="Zhu Z."/>
            <person name="Guo T."/>
            <person name="Zheng H."/>
            <person name="Song T."/>
            <person name="Ouyang P."/>
            <person name="Xie J."/>
        </authorList>
    </citation>
    <scope>NUCLEOTIDE SEQUENCE [LARGE SCALE GENOMIC DNA]</scope>
    <source>
        <strain evidence="13 14">ATCC 25775</strain>
    </source>
</reference>
<dbReference type="SUPFAM" id="SSF47384">
    <property type="entry name" value="Homodimeric domain of signal transducing histidine kinase"/>
    <property type="match status" value="1"/>
</dbReference>
<gene>
    <name evidence="13" type="ORF">CSCA_4155</name>
</gene>
<dbReference type="PROSITE" id="PS50110">
    <property type="entry name" value="RESPONSE_REGULATORY"/>
    <property type="match status" value="1"/>
</dbReference>
<protein>
    <recommendedName>
        <fullName evidence="9">Circadian input-output histidine kinase CikA</fullName>
        <ecNumber evidence="3">2.7.13.3</ecNumber>
    </recommendedName>
    <alternativeName>
        <fullName evidence="4">Stage 0 sporulation protein A homolog</fullName>
    </alternativeName>
</protein>
<dbReference type="AlphaFoldDB" id="A0A0E3K3J3"/>
<dbReference type="SMART" id="SM00448">
    <property type="entry name" value="REC"/>
    <property type="match status" value="1"/>
</dbReference>
<evidence type="ECO:0000256" key="5">
    <source>
        <dbReference type="ARBA" id="ARBA00022553"/>
    </source>
</evidence>
<dbReference type="Pfam" id="PF02518">
    <property type="entry name" value="HATPase_c"/>
    <property type="match status" value="1"/>
</dbReference>
<organism evidence="13 14">
    <name type="scientific">Clostridium scatologenes</name>
    <dbReference type="NCBI Taxonomy" id="1548"/>
    <lineage>
        <taxon>Bacteria</taxon>
        <taxon>Bacillati</taxon>
        <taxon>Bacillota</taxon>
        <taxon>Clostridia</taxon>
        <taxon>Eubacteriales</taxon>
        <taxon>Clostridiaceae</taxon>
        <taxon>Clostridium</taxon>
    </lineage>
</organism>
<dbReference type="PROSITE" id="PS50109">
    <property type="entry name" value="HIS_KIN"/>
    <property type="match status" value="1"/>
</dbReference>
<evidence type="ECO:0000259" key="11">
    <source>
        <dbReference type="PROSITE" id="PS50109"/>
    </source>
</evidence>
<dbReference type="Pfam" id="PF00512">
    <property type="entry name" value="HisKA"/>
    <property type="match status" value="1"/>
</dbReference>
<dbReference type="RefSeq" id="WP_242860950.1">
    <property type="nucleotide sequence ID" value="NZ_CP009933.1"/>
</dbReference>
<evidence type="ECO:0000256" key="4">
    <source>
        <dbReference type="ARBA" id="ARBA00018672"/>
    </source>
</evidence>
<dbReference type="Pfam" id="PF00072">
    <property type="entry name" value="Response_reg"/>
    <property type="match status" value="1"/>
</dbReference>
<sequence>MLNEPKKGDVIVLDSKTNYNFSKSMYMKIYESLPCAAILLDENDKIIELNSKALNIFHDLDLEYHLQRIMEKVNQNLLNSDENDVEKKCEYEIITGDCTKYLEVTVNCIKDDEMAKNIIFIQDVTNYKSSINKLKDEKKVIESNSINEGIFLANISHEIRTSINGIIGMTDLTIMTDLTLEQKENLKLVKSSALKLLDIVNSILDFSKINSGKMKVESIEFNFKELYNEIVRISTMKALDNKLEFKSKIDDAIPEILIGDPIKLKQILDNLIDNAIKFTKYGTVSLIIEKGETIDKKMNLKFYVKDTGIGIDKKDITKLFTNFSQIENKTYTKKPTGTGLGLCICKGLVELMNGKIEVKSRKDIGTLFSFNLFLQKCGKSTIVNIDDRKDKIKRINKKLNILIVEDDKASQIVMYNLFKKYGHICDIVNNGQEALNVLKTKQYDLILMDIQMPIMDGIQATKFIRKSEEGNDKHIPIIALTAYALKGDKEHFLGLGMDEYISKPFNVEELLQTVYKIVKKDEIDLNIVNRQNNIDREALFLYLL</sequence>
<name>A0A0E3K3J3_CLOSL</name>
<proteinExistence type="inferred from homology"/>
<comment type="similarity">
    <text evidence="2">In the N-terminal section; belongs to the phytochrome family.</text>
</comment>
<keyword evidence="6 13" id="KW-0808">Transferase</keyword>
<feature type="domain" description="Response regulatory" evidence="12">
    <location>
        <begin position="400"/>
        <end position="518"/>
    </location>
</feature>
<accession>A0A0E3K3J3</accession>
<dbReference type="SUPFAM" id="SSF55874">
    <property type="entry name" value="ATPase domain of HSP90 chaperone/DNA topoisomerase II/histidine kinase"/>
    <property type="match status" value="1"/>
</dbReference>
<evidence type="ECO:0000256" key="10">
    <source>
        <dbReference type="PROSITE-ProRule" id="PRU00169"/>
    </source>
</evidence>
<dbReference type="PRINTS" id="PR00344">
    <property type="entry name" value="BCTRLSENSOR"/>
</dbReference>
<evidence type="ECO:0000256" key="7">
    <source>
        <dbReference type="ARBA" id="ARBA00023012"/>
    </source>
</evidence>
<dbReference type="SMART" id="SM00388">
    <property type="entry name" value="HisKA"/>
    <property type="match status" value="1"/>
</dbReference>
<dbReference type="EMBL" id="CP009933">
    <property type="protein sequence ID" value="AKA71280.1"/>
    <property type="molecule type" value="Genomic_DNA"/>
</dbReference>
<dbReference type="PANTHER" id="PTHR45339">
    <property type="entry name" value="HYBRID SIGNAL TRANSDUCTION HISTIDINE KINASE J"/>
    <property type="match status" value="1"/>
</dbReference>
<dbReference type="KEGG" id="csq:CSCA_4155"/>
<evidence type="ECO:0000256" key="1">
    <source>
        <dbReference type="ARBA" id="ARBA00000085"/>
    </source>
</evidence>
<dbReference type="InterPro" id="IPR004358">
    <property type="entry name" value="Sig_transdc_His_kin-like_C"/>
</dbReference>
<comment type="catalytic activity">
    <reaction evidence="1">
        <text>ATP + protein L-histidine = ADP + protein N-phospho-L-histidine.</text>
        <dbReference type="EC" id="2.7.13.3"/>
    </reaction>
</comment>
<evidence type="ECO:0000256" key="9">
    <source>
        <dbReference type="ARBA" id="ARBA00074306"/>
    </source>
</evidence>
<dbReference type="PANTHER" id="PTHR45339:SF1">
    <property type="entry name" value="HYBRID SIGNAL TRANSDUCTION HISTIDINE KINASE J"/>
    <property type="match status" value="1"/>
</dbReference>
<evidence type="ECO:0000313" key="13">
    <source>
        <dbReference type="EMBL" id="AKA71280.1"/>
    </source>
</evidence>
<keyword evidence="5 10" id="KW-0597">Phosphoprotein</keyword>
<evidence type="ECO:0000313" key="14">
    <source>
        <dbReference type="Proteomes" id="UP000033115"/>
    </source>
</evidence>
<feature type="domain" description="Histidine kinase" evidence="11">
    <location>
        <begin position="154"/>
        <end position="376"/>
    </location>
</feature>
<dbReference type="SMART" id="SM00387">
    <property type="entry name" value="HATPase_c"/>
    <property type="match status" value="1"/>
</dbReference>
<keyword evidence="6 13" id="KW-0418">Kinase</keyword>
<evidence type="ECO:0000259" key="12">
    <source>
        <dbReference type="PROSITE" id="PS50110"/>
    </source>
</evidence>
<dbReference type="FunFam" id="3.30.565.10:FF:000010">
    <property type="entry name" value="Sensor histidine kinase RcsC"/>
    <property type="match status" value="1"/>
</dbReference>
<dbReference type="EC" id="2.7.13.3" evidence="3"/>
<dbReference type="GO" id="GO:0000155">
    <property type="term" value="F:phosphorelay sensor kinase activity"/>
    <property type="evidence" value="ECO:0007669"/>
    <property type="project" value="InterPro"/>
</dbReference>
<evidence type="ECO:0000256" key="8">
    <source>
        <dbReference type="ARBA" id="ARBA00024867"/>
    </source>
</evidence>
<dbReference type="Proteomes" id="UP000033115">
    <property type="component" value="Chromosome"/>
</dbReference>
<dbReference type="HOGENOM" id="CLU_000445_114_15_9"/>
<dbReference type="InterPro" id="IPR011006">
    <property type="entry name" value="CheY-like_superfamily"/>
</dbReference>
<keyword evidence="14" id="KW-1185">Reference proteome</keyword>
<dbReference type="CDD" id="cd16922">
    <property type="entry name" value="HATPase_EvgS-ArcB-TorS-like"/>
    <property type="match status" value="1"/>
</dbReference>
<evidence type="ECO:0000256" key="6">
    <source>
        <dbReference type="ARBA" id="ARBA00022777"/>
    </source>
</evidence>
<dbReference type="InterPro" id="IPR003661">
    <property type="entry name" value="HisK_dim/P_dom"/>
</dbReference>
<keyword evidence="7" id="KW-0902">Two-component regulatory system</keyword>
<dbReference type="CDD" id="cd00082">
    <property type="entry name" value="HisKA"/>
    <property type="match status" value="1"/>
</dbReference>
<dbReference type="Gene3D" id="3.40.50.2300">
    <property type="match status" value="1"/>
</dbReference>
<comment type="function">
    <text evidence="8">May play the central regulatory role in sporulation. It may be an element of the effector pathway responsible for the activation of sporulation genes in response to nutritional stress. Spo0A may act in concert with spo0H (a sigma factor) to control the expression of some genes that are critical to the sporulation process.</text>
</comment>
<dbReference type="InterPro" id="IPR036890">
    <property type="entry name" value="HATPase_C_sf"/>
</dbReference>
<feature type="modified residue" description="4-aspartylphosphate" evidence="10">
    <location>
        <position position="449"/>
    </location>
</feature>
<dbReference type="CDD" id="cd17546">
    <property type="entry name" value="REC_hyHK_CKI1_RcsC-like"/>
    <property type="match status" value="1"/>
</dbReference>
<dbReference type="InterPro" id="IPR003594">
    <property type="entry name" value="HATPase_dom"/>
</dbReference>
<evidence type="ECO:0000256" key="3">
    <source>
        <dbReference type="ARBA" id="ARBA00012438"/>
    </source>
</evidence>
<dbReference type="InterPro" id="IPR036097">
    <property type="entry name" value="HisK_dim/P_sf"/>
</dbReference>